<dbReference type="Pfam" id="PF25362">
    <property type="entry name" value="bPH_11"/>
    <property type="match status" value="1"/>
</dbReference>
<dbReference type="InterPro" id="IPR057446">
    <property type="entry name" value="PH_bac"/>
</dbReference>
<keyword evidence="1" id="KW-0472">Membrane</keyword>
<sequence length="170" mass="18974">MPKEAIVPVLITVLVIVGACALILLGWRNLKARQAHVPEPFEPFADEVDHDFAGMYVATTKYEDWLERIAVHDLGVRSNAQLQLGAAGLHLIRPGTRDLHVPWSAFEKVSRSSGMIGKFVEKNGLIVISWEKDGFAFDTGFRPRFAEDTPKIYQLLASHHRGAAEQETNK</sequence>
<organism evidence="3 4">
    <name type="scientific">Glutamicibacter soli</name>
    <dbReference type="NCBI Taxonomy" id="453836"/>
    <lineage>
        <taxon>Bacteria</taxon>
        <taxon>Bacillati</taxon>
        <taxon>Actinomycetota</taxon>
        <taxon>Actinomycetes</taxon>
        <taxon>Micrococcales</taxon>
        <taxon>Micrococcaceae</taxon>
        <taxon>Glutamicibacter</taxon>
    </lineage>
</organism>
<dbReference type="EMBL" id="WYDN01000004">
    <property type="protein sequence ID" value="NAZ15677.1"/>
    <property type="molecule type" value="Genomic_DNA"/>
</dbReference>
<name>A0A6L9G3V5_9MICC</name>
<dbReference type="PROSITE" id="PS51257">
    <property type="entry name" value="PROKAR_LIPOPROTEIN"/>
    <property type="match status" value="1"/>
</dbReference>
<protein>
    <recommendedName>
        <fullName evidence="2">PH domain-containing protein</fullName>
    </recommendedName>
</protein>
<proteinExistence type="predicted"/>
<keyword evidence="1" id="KW-0812">Transmembrane</keyword>
<dbReference type="RefSeq" id="WP_161448150.1">
    <property type="nucleotide sequence ID" value="NZ_WYDN01000004.1"/>
</dbReference>
<dbReference type="AlphaFoldDB" id="A0A6L9G3V5"/>
<accession>A0A6L9G3V5</accession>
<dbReference type="Proteomes" id="UP000477543">
    <property type="component" value="Unassembled WGS sequence"/>
</dbReference>
<comment type="caution">
    <text evidence="3">The sequence shown here is derived from an EMBL/GenBank/DDBJ whole genome shotgun (WGS) entry which is preliminary data.</text>
</comment>
<reference evidence="3 4" key="1">
    <citation type="submission" date="2020-01" db="EMBL/GenBank/DDBJ databases">
        <title>Glutamicibacter soli M275.</title>
        <authorList>
            <person name="Meng X."/>
        </authorList>
    </citation>
    <scope>NUCLEOTIDE SEQUENCE [LARGE SCALE GENOMIC DNA]</scope>
    <source>
        <strain evidence="3 4">M275</strain>
    </source>
</reference>
<evidence type="ECO:0000313" key="3">
    <source>
        <dbReference type="EMBL" id="NAZ15677.1"/>
    </source>
</evidence>
<keyword evidence="1" id="KW-1133">Transmembrane helix</keyword>
<evidence type="ECO:0000256" key="1">
    <source>
        <dbReference type="SAM" id="Phobius"/>
    </source>
</evidence>
<evidence type="ECO:0000313" key="4">
    <source>
        <dbReference type="Proteomes" id="UP000477543"/>
    </source>
</evidence>
<feature type="domain" description="PH" evidence="2">
    <location>
        <begin position="38"/>
        <end position="153"/>
    </location>
</feature>
<gene>
    <name evidence="3" type="ORF">GT020_06280</name>
</gene>
<feature type="transmembrane region" description="Helical" evidence="1">
    <location>
        <begin position="6"/>
        <end position="27"/>
    </location>
</feature>
<evidence type="ECO:0000259" key="2">
    <source>
        <dbReference type="Pfam" id="PF25362"/>
    </source>
</evidence>